<dbReference type="GeneID" id="93823598"/>
<dbReference type="GO" id="GO:0000166">
    <property type="term" value="F:nucleotide binding"/>
    <property type="evidence" value="ECO:0007669"/>
    <property type="project" value="UniProtKB-KW"/>
</dbReference>
<gene>
    <name evidence="5" type="ORF">DD902_02750</name>
    <name evidence="6" type="ORF">DV961_10825</name>
    <name evidence="4" type="ORF">EGV54_03295</name>
</gene>
<reference evidence="8" key="3">
    <citation type="journal article" date="2018" name="Vet. Microbiol.">
        <title>Molecular epidemiology of methicillin-resistant staphylococci amongst veterinary personnel, personnel-owned pets, patients and the hospital environment of two companion animal veterinary hospitals.</title>
        <authorList>
            <person name="Worthing K.A."/>
            <person name="Brown J."/>
            <person name="Gerber L."/>
            <person name="Abraham S."/>
            <person name="Trott D."/>
            <person name="Norris J.M."/>
        </authorList>
    </citation>
    <scope>NUCLEOTIDE SEQUENCE [LARGE SCALE GENOMIC DNA]</scope>
    <source>
        <strain evidence="8">ST496-2</strain>
    </source>
</reference>
<keyword evidence="9" id="KW-1185">Reference proteome</keyword>
<evidence type="ECO:0000313" key="8">
    <source>
        <dbReference type="Proteomes" id="UP000256409"/>
    </source>
</evidence>
<comment type="caution">
    <text evidence="5">The sequence shown here is derived from an EMBL/GenBank/DDBJ whole genome shotgun (WGS) entry which is preliminary data.</text>
</comment>
<dbReference type="Proteomes" id="UP000246800">
    <property type="component" value="Unassembled WGS sequence"/>
</dbReference>
<dbReference type="OrthoDB" id="9801945at2"/>
<dbReference type="CDD" id="cd00754">
    <property type="entry name" value="Ubl_MoaD"/>
    <property type="match status" value="1"/>
</dbReference>
<evidence type="ECO:0000313" key="5">
    <source>
        <dbReference type="EMBL" id="PWZ76644.1"/>
    </source>
</evidence>
<dbReference type="UniPathway" id="UPA00344"/>
<dbReference type="InterPro" id="IPR044672">
    <property type="entry name" value="MOCS2A"/>
</dbReference>
<dbReference type="GO" id="GO:0006777">
    <property type="term" value="P:Mo-molybdopterin cofactor biosynthetic process"/>
    <property type="evidence" value="ECO:0007669"/>
    <property type="project" value="InterPro"/>
</dbReference>
<dbReference type="RefSeq" id="WP_014613194.1">
    <property type="nucleotide sequence ID" value="NZ_AP019372.1"/>
</dbReference>
<keyword evidence="1" id="KW-0547">Nucleotide-binding</keyword>
<name>A0A166PMD3_STAPS</name>
<reference evidence="4 9" key="4">
    <citation type="submission" date="2018-11" db="EMBL/GenBank/DDBJ databases">
        <authorList>
            <consortium name="Veterinary Laboratory Investigation and Response Network"/>
        </authorList>
    </citation>
    <scope>NUCLEOTIDE SEQUENCE [LARGE SCALE GENOMIC DNA]</scope>
    <source>
        <strain evidence="4 9">SPSE-18-VL-LA-PA-Ryan-0021</strain>
    </source>
</reference>
<dbReference type="AlphaFoldDB" id="A0A166PMD3"/>
<dbReference type="InterPro" id="IPR016155">
    <property type="entry name" value="Mopterin_synth/thiamin_S_b"/>
</dbReference>
<evidence type="ECO:0000313" key="9">
    <source>
        <dbReference type="Proteomes" id="UP000600220"/>
    </source>
</evidence>
<dbReference type="EMBL" id="QEIT01000011">
    <property type="protein sequence ID" value="PWZ76644.1"/>
    <property type="molecule type" value="Genomic_DNA"/>
</dbReference>
<dbReference type="InterPro" id="IPR003749">
    <property type="entry name" value="ThiS/MoaD-like"/>
</dbReference>
<dbReference type="Pfam" id="PF02597">
    <property type="entry name" value="ThiS"/>
    <property type="match status" value="1"/>
</dbReference>
<dbReference type="Proteomes" id="UP000600220">
    <property type="component" value="Unassembled WGS sequence"/>
</dbReference>
<dbReference type="OMA" id="WITDQYP"/>
<organism evidence="5 7">
    <name type="scientific">Staphylococcus pseudintermedius</name>
    <dbReference type="NCBI Taxonomy" id="283734"/>
    <lineage>
        <taxon>Bacteria</taxon>
        <taxon>Bacillati</taxon>
        <taxon>Bacillota</taxon>
        <taxon>Bacilli</taxon>
        <taxon>Bacillales</taxon>
        <taxon>Staphylococcaceae</taxon>
        <taxon>Staphylococcus</taxon>
        <taxon>Staphylococcus intermedius group</taxon>
    </lineage>
</organism>
<dbReference type="eggNOG" id="COG1977">
    <property type="taxonomic scope" value="Bacteria"/>
</dbReference>
<comment type="similarity">
    <text evidence="2">Belongs to the MoaD family.</text>
</comment>
<dbReference type="Gene3D" id="3.10.20.30">
    <property type="match status" value="1"/>
</dbReference>
<sequence length="77" mass="8735">MKVLYFAEIKELVNRSEDVFHFDYAVPVADLTTLLYQTYPVIQGKKFQVAINEEFARAEDLIQPYDVVALIPPVSGG</sequence>
<evidence type="ECO:0000313" key="7">
    <source>
        <dbReference type="Proteomes" id="UP000246800"/>
    </source>
</evidence>
<dbReference type="EMBL" id="QQPC01000075">
    <property type="protein sequence ID" value="REA80535.1"/>
    <property type="molecule type" value="Genomic_DNA"/>
</dbReference>
<evidence type="ECO:0000256" key="1">
    <source>
        <dbReference type="ARBA" id="ARBA00022741"/>
    </source>
</evidence>
<evidence type="ECO:0000313" key="4">
    <source>
        <dbReference type="EMBL" id="EGQ4384124.1"/>
    </source>
</evidence>
<dbReference type="EMBL" id="AAXKXX010000002">
    <property type="protein sequence ID" value="EGQ4384124.1"/>
    <property type="molecule type" value="Genomic_DNA"/>
</dbReference>
<evidence type="ECO:0000256" key="2">
    <source>
        <dbReference type="ARBA" id="ARBA00024200"/>
    </source>
</evidence>
<dbReference type="GO" id="GO:1990133">
    <property type="term" value="C:molybdopterin adenylyltransferase complex"/>
    <property type="evidence" value="ECO:0007669"/>
    <property type="project" value="TreeGrafter"/>
</dbReference>
<protein>
    <recommendedName>
        <fullName evidence="3">Molybdopterin synthase sulfur carrier subunit</fullName>
    </recommendedName>
</protein>
<accession>A0A166PMD3</accession>
<evidence type="ECO:0000313" key="6">
    <source>
        <dbReference type="EMBL" id="REA80535.1"/>
    </source>
</evidence>
<dbReference type="PANTHER" id="PTHR33359:SF1">
    <property type="entry name" value="MOLYBDOPTERIN SYNTHASE SULFUR CARRIER SUBUNIT"/>
    <property type="match status" value="1"/>
</dbReference>
<dbReference type="Proteomes" id="UP000256409">
    <property type="component" value="Unassembled WGS sequence"/>
</dbReference>
<dbReference type="InterPro" id="IPR012675">
    <property type="entry name" value="Beta-grasp_dom_sf"/>
</dbReference>
<reference evidence="6" key="2">
    <citation type="journal article" date="2018" name="Vet. Microbiol.">
        <title>Methicillin-resistant staphylococci amongst veterinary personnel, personnel-owned pets, patients and the hospital environment of two small animal veterinary hospitals.</title>
        <authorList>
            <person name="Worthing K.A."/>
            <person name="Brown J."/>
            <person name="Gerber L."/>
            <person name="Abraham S."/>
            <person name="Trott D."/>
            <person name="Norris J.M."/>
        </authorList>
    </citation>
    <scope>NUCLEOTIDE SEQUENCE</scope>
    <source>
        <strain evidence="6">ST496-2</strain>
    </source>
</reference>
<evidence type="ECO:0000256" key="3">
    <source>
        <dbReference type="ARBA" id="ARBA00024247"/>
    </source>
</evidence>
<dbReference type="PANTHER" id="PTHR33359">
    <property type="entry name" value="MOLYBDOPTERIN SYNTHASE SULFUR CARRIER SUBUNIT"/>
    <property type="match status" value="1"/>
</dbReference>
<proteinExistence type="inferred from homology"/>
<reference evidence="5 7" key="1">
    <citation type="journal article" date="2018" name="Vet. Microbiol.">
        <title>Clonal diversity and geographic distribution of methicillin-resistant Staphylococcus pseudintermedius from Australian animals: Discovery of novel sequence types.</title>
        <authorList>
            <person name="Worthing K.A."/>
            <person name="Abraham S."/>
            <person name="Coombs G.W."/>
            <person name="Pang S."/>
            <person name="Saputra S."/>
            <person name="Jordan D."/>
            <person name="Trott D.J."/>
            <person name="Norris J.M."/>
        </authorList>
    </citation>
    <scope>NUCLEOTIDE SEQUENCE [LARGE SCALE GENOMIC DNA]</scope>
    <source>
        <strain evidence="5 7">ST525 1</strain>
    </source>
</reference>
<dbReference type="SUPFAM" id="SSF54285">
    <property type="entry name" value="MoaD/ThiS"/>
    <property type="match status" value="1"/>
</dbReference>